<dbReference type="SUPFAM" id="SSF48371">
    <property type="entry name" value="ARM repeat"/>
    <property type="match status" value="1"/>
</dbReference>
<keyword evidence="2" id="KW-1185">Reference proteome</keyword>
<gene>
    <name evidence="1" type="ORF">TRFO_21831</name>
</gene>
<dbReference type="InterPro" id="IPR011989">
    <property type="entry name" value="ARM-like"/>
</dbReference>
<evidence type="ECO:0008006" key="3">
    <source>
        <dbReference type="Google" id="ProtNLM"/>
    </source>
</evidence>
<dbReference type="InterPro" id="IPR016024">
    <property type="entry name" value="ARM-type_fold"/>
</dbReference>
<sequence>MSEGYEQVVQLFIDLLDINESTRTRASDLILDMFTNNIVFLIQCCADIIVSDSVPVVAQQQSFITLMRAFRPTTEMPFSVVEKNYFSLSEQIRFNIRSAIIRGLLFPQPNIYQPAAFLVALIVMIDKKCSADILNYLRTVSISSEFPKTAHFAAILAYKEIYISGLINSLLNFPNEQFRNQISEILHQELNDFHLFINSAALYPVEFILEVILTLKEFIRCNPSLFENIEEQNSLISSIESLLPIVQDENLYRAIFHLLFALLDVLYDSGTLNLPRLIEITTKGIICGRKDFVSISIDFWNEVLIKEREIVYLQEKYDRYLHYYKDRSHEYRNHVLTKPIYQNYSVIFASNSINTILNALTQIEENDACISDRSIKKVYMYAAEFLKKLFPLSPKEVFPILTSFIFSFVTKENLMNINDEVFNAIPWTIKCSILYAISSMCTNRQFPGISDFFRKITNFVVKCSLSEIERLAELSLYTLKSIQQSCFIYSYESDFNQFIPLLNFQMKRSPFIITRTLEFIQQLFKAPNAPLHLFFVQFFEILSIPLTCENRYVDNMLNITFNTFNTLVCQCNNHSKEYIISLLKSCLSAIQKELSSFEPEEPIVKSLIHLIGLIFKNFPDLNEEAKIAFQFINEIMKVITYAEDALLALTHIIPSLNEDVAQYLPFIMQHIENAMNSGSPDIIKNAVICITNLFKYETRLMMSFLNPTINLVLVTLNNKTFMPDFYPEVALKLSMIIEFVYLSKFTITNDCRDRIMEIYQKMSTLPLEFDSPNGIAFVNSVIECVLLGYSKIIFISQSDKEFLVRNKKIFYLPVLVFRKLKIFTDKLLLAFVDLIYSSCKYMPKETNVFYHKQFHTNILFHAMSSYDSNLSDKAIAVYDIYRNS</sequence>
<dbReference type="VEuPathDB" id="TrichDB:TRFO_21831"/>
<proteinExistence type="predicted"/>
<dbReference type="GeneID" id="94836915"/>
<comment type="caution">
    <text evidence="1">The sequence shown here is derived from an EMBL/GenBank/DDBJ whole genome shotgun (WGS) entry which is preliminary data.</text>
</comment>
<dbReference type="RefSeq" id="XP_068362468.1">
    <property type="nucleotide sequence ID" value="XM_068502211.1"/>
</dbReference>
<accession>A0A1J4KHM3</accession>
<reference evidence="1" key="1">
    <citation type="submission" date="2016-10" db="EMBL/GenBank/DDBJ databases">
        <authorList>
            <person name="Benchimol M."/>
            <person name="Almeida L.G."/>
            <person name="Vasconcelos A.T."/>
            <person name="Perreira-Neves A."/>
            <person name="Rosa I.A."/>
            <person name="Tasca T."/>
            <person name="Bogo M.R."/>
            <person name="de Souza W."/>
        </authorList>
    </citation>
    <scope>NUCLEOTIDE SEQUENCE [LARGE SCALE GENOMIC DNA]</scope>
    <source>
        <strain evidence="1">K</strain>
    </source>
</reference>
<dbReference type="AlphaFoldDB" id="A0A1J4KHM3"/>
<organism evidence="1 2">
    <name type="scientific">Tritrichomonas foetus</name>
    <dbReference type="NCBI Taxonomy" id="1144522"/>
    <lineage>
        <taxon>Eukaryota</taxon>
        <taxon>Metamonada</taxon>
        <taxon>Parabasalia</taxon>
        <taxon>Tritrichomonadida</taxon>
        <taxon>Tritrichomonadidae</taxon>
        <taxon>Tritrichomonas</taxon>
    </lineage>
</organism>
<protein>
    <recommendedName>
        <fullName evidence="3">Importin N-terminal domain-containing protein</fullName>
    </recommendedName>
</protein>
<dbReference type="Proteomes" id="UP000179807">
    <property type="component" value="Unassembled WGS sequence"/>
</dbReference>
<dbReference type="Gene3D" id="1.25.10.10">
    <property type="entry name" value="Leucine-rich Repeat Variant"/>
    <property type="match status" value="1"/>
</dbReference>
<name>A0A1J4KHM3_9EUKA</name>
<dbReference type="OrthoDB" id="10263328at2759"/>
<evidence type="ECO:0000313" key="2">
    <source>
        <dbReference type="Proteomes" id="UP000179807"/>
    </source>
</evidence>
<evidence type="ECO:0000313" key="1">
    <source>
        <dbReference type="EMBL" id="OHT09332.1"/>
    </source>
</evidence>
<dbReference type="EMBL" id="MLAK01000642">
    <property type="protein sequence ID" value="OHT09332.1"/>
    <property type="molecule type" value="Genomic_DNA"/>
</dbReference>